<dbReference type="RefSeq" id="WP_245847387.1">
    <property type="nucleotide sequence ID" value="NZ_LQPW01000148.1"/>
</dbReference>
<evidence type="ECO:0000256" key="10">
    <source>
        <dbReference type="SAM" id="Phobius"/>
    </source>
</evidence>
<dbReference type="Gene3D" id="2.40.50.910">
    <property type="entry name" value="Type VII secretion system EccB, repeat 3 domain"/>
    <property type="match status" value="1"/>
</dbReference>
<dbReference type="PANTHER" id="PTHR40765">
    <property type="entry name" value="ESX-2 SECRETION SYSTEM ATPASE ECCB2"/>
    <property type="match status" value="1"/>
</dbReference>
<dbReference type="GO" id="GO:0005576">
    <property type="term" value="C:extracellular region"/>
    <property type="evidence" value="ECO:0007669"/>
    <property type="project" value="TreeGrafter"/>
</dbReference>
<name>A0A1X2DX05_MYCSZ</name>
<dbReference type="NCBIfam" id="TIGR03919">
    <property type="entry name" value="T7SS_EccB"/>
    <property type="match status" value="1"/>
</dbReference>
<keyword evidence="12" id="KW-1185">Reference proteome</keyword>
<dbReference type="Pfam" id="PF05108">
    <property type="entry name" value="T7SS_ESX1_EccB"/>
    <property type="match status" value="1"/>
</dbReference>
<sequence length="446" mass="45630">MTAWLHVSGYRFQVRRLERALLHKDLATADEPMRRPLSLGYVVAAVAVAGCAFVGLLRPQPALGDAQIAMGRESGALYVRVGDAWHPVFNLASARLIAATPADPRPVSETALNRAKHGPLLGIPGAPAVLAAPLAAAESSWTICDSDLGAATTVIVGPGAGPALAAGEAVLVTAGAGSPAQLLFHGRRAVVELSDPSVLRALRLEGRVPQVLSPALLNAVPEAPPILVPRIRGAGGPGPAGLRFTVGSVLRITRTGGDEYYAVLAGGVQRIGQVAADLLRFSDSRGNATVNAVAPDVIGAVPIVDSLPVSTFPDRAPVVVHGATVCASWTPASGPVDISVGRDLPTPAGQAPASLAQADGRGPALDAFYLPPGRSAYVSDGARGHMRYLVTGSGVRFAIGDDEDARALGLPAVAVPAPWPVLATLPSGPELDRRRASVARDVVGLP</sequence>
<dbReference type="Gene3D" id="3.30.2390.20">
    <property type="entry name" value="Type VII secretion system EccB, repeat 1 domain"/>
    <property type="match status" value="1"/>
</dbReference>
<evidence type="ECO:0000313" key="11">
    <source>
        <dbReference type="EMBL" id="ORW92727.1"/>
    </source>
</evidence>
<accession>A0A1X2DX05</accession>
<evidence type="ECO:0000256" key="8">
    <source>
        <dbReference type="ARBA" id="ARBA00022989"/>
    </source>
</evidence>
<evidence type="ECO:0000256" key="5">
    <source>
        <dbReference type="ARBA" id="ARBA00022741"/>
    </source>
</evidence>
<dbReference type="InterPro" id="IPR007795">
    <property type="entry name" value="T7SS_EccB"/>
</dbReference>
<evidence type="ECO:0000256" key="3">
    <source>
        <dbReference type="ARBA" id="ARBA00022475"/>
    </source>
</evidence>
<keyword evidence="6" id="KW-0378">Hydrolase</keyword>
<keyword evidence="7" id="KW-0067">ATP-binding</keyword>
<dbReference type="PANTHER" id="PTHR40765:SF2">
    <property type="entry name" value="ESX-2 SECRETION SYSTEM ATPASE ECCB2"/>
    <property type="match status" value="1"/>
</dbReference>
<evidence type="ECO:0000256" key="2">
    <source>
        <dbReference type="ARBA" id="ARBA00008149"/>
    </source>
</evidence>
<dbReference type="GO" id="GO:0005524">
    <property type="term" value="F:ATP binding"/>
    <property type="evidence" value="ECO:0007669"/>
    <property type="project" value="UniProtKB-KW"/>
</dbReference>
<dbReference type="AlphaFoldDB" id="A0A1X2DX05"/>
<dbReference type="InterPro" id="IPR042485">
    <property type="entry name" value="T7SS_EccB_R3"/>
</dbReference>
<keyword evidence="5" id="KW-0547">Nucleotide-binding</keyword>
<comment type="subcellular location">
    <subcellularLocation>
        <location evidence="1">Cell membrane</location>
        <topology evidence="1">Single-pass membrane protein</topology>
    </subcellularLocation>
</comment>
<evidence type="ECO:0000256" key="1">
    <source>
        <dbReference type="ARBA" id="ARBA00004162"/>
    </source>
</evidence>
<comment type="caution">
    <text evidence="11">The sequence shown here is derived from an EMBL/GenBank/DDBJ whole genome shotgun (WGS) entry which is preliminary data.</text>
</comment>
<dbReference type="GO" id="GO:0016787">
    <property type="term" value="F:hydrolase activity"/>
    <property type="evidence" value="ECO:0007669"/>
    <property type="project" value="UniProtKB-KW"/>
</dbReference>
<keyword evidence="9 10" id="KW-0472">Membrane</keyword>
<dbReference type="InterPro" id="IPR044857">
    <property type="entry name" value="T7SS_EccB_R1"/>
</dbReference>
<dbReference type="Proteomes" id="UP000193317">
    <property type="component" value="Unassembled WGS sequence"/>
</dbReference>
<feature type="transmembrane region" description="Helical" evidence="10">
    <location>
        <begin position="38"/>
        <end position="57"/>
    </location>
</feature>
<keyword evidence="4 10" id="KW-0812">Transmembrane</keyword>
<comment type="similarity">
    <text evidence="2">Belongs to the EccB family.</text>
</comment>
<organism evidence="11 12">
    <name type="scientific">Mycobacterium szulgai</name>
    <dbReference type="NCBI Taxonomy" id="1787"/>
    <lineage>
        <taxon>Bacteria</taxon>
        <taxon>Bacillati</taxon>
        <taxon>Actinomycetota</taxon>
        <taxon>Actinomycetes</taxon>
        <taxon>Mycobacteriales</taxon>
        <taxon>Mycobacteriaceae</taxon>
        <taxon>Mycobacterium</taxon>
    </lineage>
</organism>
<dbReference type="GO" id="GO:0005886">
    <property type="term" value="C:plasma membrane"/>
    <property type="evidence" value="ECO:0007669"/>
    <property type="project" value="UniProtKB-SubCell"/>
</dbReference>
<evidence type="ECO:0000256" key="6">
    <source>
        <dbReference type="ARBA" id="ARBA00022801"/>
    </source>
</evidence>
<proteinExistence type="inferred from homology"/>
<evidence type="ECO:0000256" key="7">
    <source>
        <dbReference type="ARBA" id="ARBA00022840"/>
    </source>
</evidence>
<evidence type="ECO:0000256" key="9">
    <source>
        <dbReference type="ARBA" id="ARBA00023136"/>
    </source>
</evidence>
<protein>
    <submittedName>
        <fullName evidence="11">Type VII secretion protein EccB</fullName>
    </submittedName>
</protein>
<keyword evidence="3" id="KW-1003">Cell membrane</keyword>
<reference evidence="11 12" key="1">
    <citation type="submission" date="2016-01" db="EMBL/GenBank/DDBJ databases">
        <title>The new phylogeny of the genus Mycobacterium.</title>
        <authorList>
            <person name="Tarcisio F."/>
            <person name="Conor M."/>
            <person name="Antonella G."/>
            <person name="Elisabetta G."/>
            <person name="Giulia F.S."/>
            <person name="Sara T."/>
            <person name="Anna F."/>
            <person name="Clotilde B."/>
            <person name="Roberto B."/>
            <person name="Veronica D.S."/>
            <person name="Fabio R."/>
            <person name="Monica P."/>
            <person name="Olivier J."/>
            <person name="Enrico T."/>
            <person name="Nicola S."/>
        </authorList>
    </citation>
    <scope>NUCLEOTIDE SEQUENCE [LARGE SCALE GENOMIC DNA]</scope>
    <source>
        <strain evidence="11 12">DSM 44166</strain>
    </source>
</reference>
<evidence type="ECO:0000256" key="4">
    <source>
        <dbReference type="ARBA" id="ARBA00022692"/>
    </source>
</evidence>
<evidence type="ECO:0000313" key="12">
    <source>
        <dbReference type="Proteomes" id="UP000193317"/>
    </source>
</evidence>
<dbReference type="EMBL" id="LQPW01000148">
    <property type="protein sequence ID" value="ORW92727.1"/>
    <property type="molecule type" value="Genomic_DNA"/>
</dbReference>
<keyword evidence="8 10" id="KW-1133">Transmembrane helix</keyword>
<gene>
    <name evidence="11" type="ORF">AWC27_08330</name>
</gene>